<keyword evidence="1" id="KW-1133">Transmembrane helix</keyword>
<dbReference type="AlphaFoldDB" id="A0A921I1S3"/>
<reference evidence="2" key="1">
    <citation type="journal article" date="2021" name="PeerJ">
        <title>Extensive microbial diversity within the chicken gut microbiome revealed by metagenomics and culture.</title>
        <authorList>
            <person name="Gilroy R."/>
            <person name="Ravi A."/>
            <person name="Getino M."/>
            <person name="Pursley I."/>
            <person name="Horton D.L."/>
            <person name="Alikhan N.F."/>
            <person name="Baker D."/>
            <person name="Gharbi K."/>
            <person name="Hall N."/>
            <person name="Watson M."/>
            <person name="Adriaenssens E.M."/>
            <person name="Foster-Nyarko E."/>
            <person name="Jarju S."/>
            <person name="Secka A."/>
            <person name="Antonio M."/>
            <person name="Oren A."/>
            <person name="Chaudhuri R.R."/>
            <person name="La Ragione R."/>
            <person name="Hildebrand F."/>
            <person name="Pallen M.J."/>
        </authorList>
    </citation>
    <scope>NUCLEOTIDE SEQUENCE</scope>
    <source>
        <strain evidence="2">ChiSjej5B23-16112</strain>
    </source>
</reference>
<evidence type="ECO:0000313" key="3">
    <source>
        <dbReference type="Proteomes" id="UP000769156"/>
    </source>
</evidence>
<dbReference type="OrthoDB" id="2082851at2"/>
<protein>
    <submittedName>
        <fullName evidence="2">Uncharacterized protein</fullName>
    </submittedName>
</protein>
<proteinExistence type="predicted"/>
<name>A0A921I1S3_9FIRM</name>
<keyword evidence="1" id="KW-0472">Membrane</keyword>
<evidence type="ECO:0000313" key="2">
    <source>
        <dbReference type="EMBL" id="HJF95239.1"/>
    </source>
</evidence>
<dbReference type="EMBL" id="DYVY01000180">
    <property type="protein sequence ID" value="HJF95239.1"/>
    <property type="molecule type" value="Genomic_DNA"/>
</dbReference>
<evidence type="ECO:0000256" key="1">
    <source>
        <dbReference type="SAM" id="Phobius"/>
    </source>
</evidence>
<sequence>MKMEREVQAVVCLHHVATCISVAASGWAVIKGTGSRVRDTLAGVFLAVQLFALVKVVLETAGKRKETLEDRVIQLRNQIGKTRGGKMAASACTALLLFASLLFKIGIPLCLLERKRR</sequence>
<keyword evidence="1" id="KW-0812">Transmembrane</keyword>
<dbReference type="Proteomes" id="UP000769156">
    <property type="component" value="Unassembled WGS sequence"/>
</dbReference>
<comment type="caution">
    <text evidence="2">The sequence shown here is derived from an EMBL/GenBank/DDBJ whole genome shotgun (WGS) entry which is preliminary data.</text>
</comment>
<organism evidence="2 3">
    <name type="scientific">Lachnoclostridium phocaeense</name>
    <dbReference type="NCBI Taxonomy" id="1871021"/>
    <lineage>
        <taxon>Bacteria</taxon>
        <taxon>Bacillati</taxon>
        <taxon>Bacillota</taxon>
        <taxon>Clostridia</taxon>
        <taxon>Lachnospirales</taxon>
        <taxon>Lachnospiraceae</taxon>
    </lineage>
</organism>
<gene>
    <name evidence="2" type="ORF">K8V82_10705</name>
</gene>
<accession>A0A921I1S3</accession>
<feature type="transmembrane region" description="Helical" evidence="1">
    <location>
        <begin position="87"/>
        <end position="107"/>
    </location>
</feature>
<reference evidence="2" key="2">
    <citation type="submission" date="2021-09" db="EMBL/GenBank/DDBJ databases">
        <authorList>
            <person name="Gilroy R."/>
        </authorList>
    </citation>
    <scope>NUCLEOTIDE SEQUENCE</scope>
    <source>
        <strain evidence="2">ChiSjej5B23-16112</strain>
    </source>
</reference>
<dbReference type="RefSeq" id="WP_076777267.1">
    <property type="nucleotide sequence ID" value="NZ_CALKQL010000002.1"/>
</dbReference>